<feature type="binding site" evidence="8">
    <location>
        <begin position="336"/>
        <end position="339"/>
    </location>
    <ligand>
        <name>ATP</name>
        <dbReference type="ChEBI" id="CHEBI:30616"/>
    </ligand>
</feature>
<evidence type="ECO:0000256" key="1">
    <source>
        <dbReference type="ARBA" id="ARBA00008226"/>
    </source>
</evidence>
<name>A0A2M9ZQ32_9LEPT</name>
<dbReference type="InterPro" id="IPR036621">
    <property type="entry name" value="Anticodon-bd_dom_sf"/>
</dbReference>
<keyword evidence="7 8" id="KW-0030">Aminoacyl-tRNA synthetase</keyword>
<feature type="binding site" evidence="8">
    <location>
        <position position="104"/>
    </location>
    <ligand>
        <name>substrate</name>
    </ligand>
</feature>
<dbReference type="AlphaFoldDB" id="A0A2M9ZQ32"/>
<keyword evidence="12" id="KW-1185">Reference proteome</keyword>
<comment type="catalytic activity">
    <reaction evidence="8">
        <text>tRNA(Gly) + glycine + ATP = glycyl-tRNA(Gly) + AMP + diphosphate</text>
        <dbReference type="Rhea" id="RHEA:16013"/>
        <dbReference type="Rhea" id="RHEA-COMP:9664"/>
        <dbReference type="Rhea" id="RHEA-COMP:9683"/>
        <dbReference type="ChEBI" id="CHEBI:30616"/>
        <dbReference type="ChEBI" id="CHEBI:33019"/>
        <dbReference type="ChEBI" id="CHEBI:57305"/>
        <dbReference type="ChEBI" id="CHEBI:78442"/>
        <dbReference type="ChEBI" id="CHEBI:78522"/>
        <dbReference type="ChEBI" id="CHEBI:456215"/>
        <dbReference type="EC" id="6.1.1.14"/>
    </reaction>
</comment>
<dbReference type="InterPro" id="IPR006195">
    <property type="entry name" value="aa-tRNA-synth_II"/>
</dbReference>
<gene>
    <name evidence="8" type="primary">glyQS</name>
    <name evidence="10" type="ORF">CH360_17225</name>
    <name evidence="11" type="ORF">CH373_04500</name>
</gene>
<dbReference type="PANTHER" id="PTHR10745:SF8">
    <property type="entry name" value="DNA POLYMERASE SUBUNIT GAMMA-2, MITOCHONDRIAL"/>
    <property type="match status" value="1"/>
</dbReference>
<dbReference type="GO" id="GO:0015966">
    <property type="term" value="P:diadenosine tetraphosphate biosynthetic process"/>
    <property type="evidence" value="ECO:0007669"/>
    <property type="project" value="UniProtKB-ARBA"/>
</dbReference>
<dbReference type="EC" id="6.1.1.14" evidence="8"/>
<feature type="binding site" evidence="8">
    <location>
        <begin position="207"/>
        <end position="209"/>
    </location>
    <ligand>
        <name>ATP</name>
        <dbReference type="ChEBI" id="CHEBI:30616"/>
    </ligand>
</feature>
<comment type="caution">
    <text evidence="11">The sequence shown here is derived from an EMBL/GenBank/DDBJ whole genome shotgun (WGS) entry which is preliminary data.</text>
</comment>
<dbReference type="InterPro" id="IPR045864">
    <property type="entry name" value="aa-tRNA-synth_II/BPL/LPL"/>
</dbReference>
<protein>
    <recommendedName>
        <fullName evidence="8">Glycine--tRNA ligase</fullName>
        <ecNumber evidence="8">6.1.1.14</ecNumber>
    </recommendedName>
    <alternativeName>
        <fullName evidence="8">Glycyl-tRNA synthetase</fullName>
        <shortName evidence="8">GlyRS</shortName>
    </alternativeName>
</protein>
<keyword evidence="6 8" id="KW-0648">Protein biosynthesis</keyword>
<dbReference type="NCBIfam" id="NF003211">
    <property type="entry name" value="PRK04173.1"/>
    <property type="match status" value="1"/>
</dbReference>
<dbReference type="InterPro" id="IPR022961">
    <property type="entry name" value="Gly_tRNA_ligase_bac"/>
</dbReference>
<evidence type="ECO:0000256" key="2">
    <source>
        <dbReference type="ARBA" id="ARBA00022490"/>
    </source>
</evidence>
<dbReference type="Pfam" id="PF00587">
    <property type="entry name" value="tRNA-synt_2b"/>
    <property type="match status" value="1"/>
</dbReference>
<dbReference type="GO" id="GO:1990742">
    <property type="term" value="C:microvesicle"/>
    <property type="evidence" value="ECO:0007669"/>
    <property type="project" value="UniProtKB-ARBA"/>
</dbReference>
<evidence type="ECO:0000256" key="3">
    <source>
        <dbReference type="ARBA" id="ARBA00022598"/>
    </source>
</evidence>
<proteinExistence type="inferred from homology"/>
<reference evidence="12 13" key="1">
    <citation type="submission" date="2017-07" db="EMBL/GenBank/DDBJ databases">
        <title>Leptospira spp. isolated from tropical soils.</title>
        <authorList>
            <person name="Thibeaux R."/>
            <person name="Iraola G."/>
            <person name="Ferres I."/>
            <person name="Bierque E."/>
            <person name="Girault D."/>
            <person name="Soupe-Gilbert M.-E."/>
            <person name="Picardeau M."/>
            <person name="Goarant C."/>
        </authorList>
    </citation>
    <scope>NUCLEOTIDE SEQUENCE [LARGE SCALE GENOMIC DNA]</scope>
    <source>
        <strain evidence="11 13">FH1-B-B1</strain>
        <strain evidence="10 12">FH1-B-C1</strain>
    </source>
</reference>
<keyword evidence="4 8" id="KW-0547">Nucleotide-binding</keyword>
<dbReference type="Gene3D" id="3.30.930.10">
    <property type="entry name" value="Bira Bifunctional Protein, Domain 2"/>
    <property type="match status" value="1"/>
</dbReference>
<dbReference type="PRINTS" id="PR01043">
    <property type="entry name" value="TRNASYNTHGLY"/>
</dbReference>
<evidence type="ECO:0000313" key="11">
    <source>
        <dbReference type="EMBL" id="PJZ74182.1"/>
    </source>
</evidence>
<evidence type="ECO:0000259" key="9">
    <source>
        <dbReference type="PROSITE" id="PS50862"/>
    </source>
</evidence>
<dbReference type="HAMAP" id="MF_00253_B">
    <property type="entry name" value="Gly_tRNA_synth_B"/>
    <property type="match status" value="1"/>
</dbReference>
<feature type="binding site" evidence="8">
    <location>
        <begin position="292"/>
        <end position="293"/>
    </location>
    <ligand>
        <name>ATP</name>
        <dbReference type="ChEBI" id="CHEBI:30616"/>
    </ligand>
</feature>
<feature type="binding site" evidence="8">
    <location>
        <begin position="217"/>
        <end position="222"/>
    </location>
    <ligand>
        <name>ATP</name>
        <dbReference type="ChEBI" id="CHEBI:30616"/>
    </ligand>
</feature>
<dbReference type="GO" id="GO:0004081">
    <property type="term" value="F:bis(5'-nucleosyl)-tetraphosphatase (asymmetrical) activity"/>
    <property type="evidence" value="ECO:0007669"/>
    <property type="project" value="UniProtKB-ARBA"/>
</dbReference>
<dbReference type="Proteomes" id="UP000231962">
    <property type="component" value="Unassembled WGS sequence"/>
</dbReference>
<sequence length="465" mass="53486">MEKKETLDSSLKDIVSVCKRRGFVYPGSEIYGGLSNTFDYGPYGAELLHNLKRLWWKSFVHLREDVVGLDSSILLNPKVWEASGHVSNFNDPLIDCKNCKARIRADKFLEDHKGENAATGLTLEQMNEAIKVGNYPCPNCGNRGTFTEARDFNLMFQTSHGANAEDAQEIYLRPETAQGIFINFKNVVSTTRRKIPFGIAQIGKSFRNEIMARQFVFRTREFEQMEMEYFCEPGTQKEWFSHWVEYCMNWLTEQVGLRKENIRLREHEKEELSFYSEATSDIEYKYGFGWGELWGIASRTDYDLGQHEKFSGEDLKYHDQVNNKKYIPYVVEPALGLNRLFLATVTDAYAEEKLADGETRTVLRFSPKVAPVKVGVFPLMKKDGLPEMARKIYSELASLGSIEYDDGGAIGKRYRRQDEIGTPFCVTVDYDSLNDQTVTVRDRDSMNQERMPIQALKSHFANHIL</sequence>
<feature type="domain" description="Aminoacyl-transfer RNA synthetases class-II family profile" evidence="9">
    <location>
        <begin position="13"/>
        <end position="367"/>
    </location>
</feature>
<evidence type="ECO:0000313" key="13">
    <source>
        <dbReference type="Proteomes" id="UP000231990"/>
    </source>
</evidence>
<dbReference type="EMBL" id="NPDY01000028">
    <property type="protein sequence ID" value="PJZ68257.1"/>
    <property type="molecule type" value="Genomic_DNA"/>
</dbReference>
<keyword evidence="5 8" id="KW-0067">ATP-binding</keyword>
<dbReference type="Gene3D" id="3.40.50.800">
    <property type="entry name" value="Anticodon-binding domain"/>
    <property type="match status" value="1"/>
</dbReference>
<evidence type="ECO:0000256" key="6">
    <source>
        <dbReference type="ARBA" id="ARBA00022917"/>
    </source>
</evidence>
<comment type="subunit">
    <text evidence="8">Homodimer.</text>
</comment>
<dbReference type="Pfam" id="PF03129">
    <property type="entry name" value="HGTP_anticodon"/>
    <property type="match status" value="1"/>
</dbReference>
<keyword evidence="3 8" id="KW-0436">Ligase</keyword>
<dbReference type="GO" id="GO:0006426">
    <property type="term" value="P:glycyl-tRNA aminoacylation"/>
    <property type="evidence" value="ECO:0007669"/>
    <property type="project" value="UniProtKB-UniRule"/>
</dbReference>
<organism evidence="11 13">
    <name type="scientific">Leptospira perolatii</name>
    <dbReference type="NCBI Taxonomy" id="2023191"/>
    <lineage>
        <taxon>Bacteria</taxon>
        <taxon>Pseudomonadati</taxon>
        <taxon>Spirochaetota</taxon>
        <taxon>Spirochaetia</taxon>
        <taxon>Leptospirales</taxon>
        <taxon>Leptospiraceae</taxon>
        <taxon>Leptospira</taxon>
    </lineage>
</organism>
<dbReference type="CDD" id="cd00774">
    <property type="entry name" value="GlyRS-like_core"/>
    <property type="match status" value="1"/>
</dbReference>
<feature type="binding site" evidence="8">
    <location>
        <position position="175"/>
    </location>
    <ligand>
        <name>substrate</name>
    </ligand>
</feature>
<dbReference type="InterPro" id="IPR002314">
    <property type="entry name" value="aa-tRNA-synt_IIb"/>
</dbReference>
<feature type="binding site" evidence="8">
    <location>
        <begin position="222"/>
        <end position="226"/>
    </location>
    <ligand>
        <name>substrate</name>
    </ligand>
</feature>
<evidence type="ECO:0000256" key="5">
    <source>
        <dbReference type="ARBA" id="ARBA00022840"/>
    </source>
</evidence>
<dbReference type="GO" id="GO:0004820">
    <property type="term" value="F:glycine-tRNA ligase activity"/>
    <property type="evidence" value="ECO:0007669"/>
    <property type="project" value="UniProtKB-UniRule"/>
</dbReference>
<evidence type="ECO:0000256" key="4">
    <source>
        <dbReference type="ARBA" id="ARBA00022741"/>
    </source>
</evidence>
<dbReference type="GO" id="GO:0005737">
    <property type="term" value="C:cytoplasm"/>
    <property type="evidence" value="ECO:0007669"/>
    <property type="project" value="UniProtKB-SubCell"/>
</dbReference>
<feature type="binding site" evidence="8">
    <location>
        <begin position="332"/>
        <end position="336"/>
    </location>
    <ligand>
        <name>substrate</name>
    </ligand>
</feature>
<dbReference type="FunFam" id="3.40.50.800:FF:000002">
    <property type="entry name" value="Glycine--tRNA ligase"/>
    <property type="match status" value="1"/>
</dbReference>
<keyword evidence="2 8" id="KW-0963">Cytoplasm</keyword>
<comment type="function">
    <text evidence="8">Catalyzes the attachment of glycine to tRNA(Gly).</text>
</comment>
<comment type="similarity">
    <text evidence="1 8">Belongs to the class-II aminoacyl-tRNA synthetase family.</text>
</comment>
<dbReference type="Proteomes" id="UP000231990">
    <property type="component" value="Unassembled WGS sequence"/>
</dbReference>
<dbReference type="GO" id="GO:0005524">
    <property type="term" value="F:ATP binding"/>
    <property type="evidence" value="ECO:0007669"/>
    <property type="project" value="UniProtKB-UniRule"/>
</dbReference>
<dbReference type="PANTHER" id="PTHR10745">
    <property type="entry name" value="GLYCYL-TRNA SYNTHETASE/DNA POLYMERASE SUBUNIT GAMMA-2"/>
    <property type="match status" value="1"/>
</dbReference>
<dbReference type="InterPro" id="IPR004154">
    <property type="entry name" value="Anticodon-bd"/>
</dbReference>
<dbReference type="PROSITE" id="PS50862">
    <property type="entry name" value="AA_TRNA_LIGASE_II"/>
    <property type="match status" value="1"/>
</dbReference>
<dbReference type="GO" id="GO:0070062">
    <property type="term" value="C:extracellular exosome"/>
    <property type="evidence" value="ECO:0007669"/>
    <property type="project" value="UniProtKB-ARBA"/>
</dbReference>
<dbReference type="EMBL" id="NPDZ01000002">
    <property type="protein sequence ID" value="PJZ74182.1"/>
    <property type="molecule type" value="Genomic_DNA"/>
</dbReference>
<comment type="subcellular location">
    <subcellularLocation>
        <location evidence="8">Cytoplasm</location>
    </subcellularLocation>
</comment>
<accession>A0A2M9ZQ32</accession>
<dbReference type="InterPro" id="IPR002315">
    <property type="entry name" value="tRNA-synt_gly"/>
</dbReference>
<dbReference type="InterPro" id="IPR033731">
    <property type="entry name" value="GlyRS-like_core"/>
</dbReference>
<evidence type="ECO:0000256" key="8">
    <source>
        <dbReference type="HAMAP-Rule" id="MF_00253"/>
    </source>
</evidence>
<evidence type="ECO:0000256" key="7">
    <source>
        <dbReference type="ARBA" id="ARBA00023146"/>
    </source>
</evidence>
<evidence type="ECO:0000313" key="12">
    <source>
        <dbReference type="Proteomes" id="UP000231962"/>
    </source>
</evidence>
<dbReference type="NCBIfam" id="TIGR00389">
    <property type="entry name" value="glyS_dimeric"/>
    <property type="match status" value="1"/>
</dbReference>
<dbReference type="RefSeq" id="WP_100715345.1">
    <property type="nucleotide sequence ID" value="NZ_NPDY01000028.1"/>
</dbReference>
<dbReference type="OrthoDB" id="9760853at2"/>
<dbReference type="InterPro" id="IPR027031">
    <property type="entry name" value="Gly-tRNA_synthase/POLG2"/>
</dbReference>
<dbReference type="CDD" id="cd00858">
    <property type="entry name" value="GlyRS_anticodon"/>
    <property type="match status" value="1"/>
</dbReference>
<evidence type="ECO:0000313" key="10">
    <source>
        <dbReference type="EMBL" id="PJZ68257.1"/>
    </source>
</evidence>
<dbReference type="SUPFAM" id="SSF52954">
    <property type="entry name" value="Class II aaRS ABD-related"/>
    <property type="match status" value="1"/>
</dbReference>
<dbReference type="SUPFAM" id="SSF55681">
    <property type="entry name" value="Class II aaRS and biotin synthetases"/>
    <property type="match status" value="1"/>
</dbReference>